<dbReference type="Pfam" id="PF02537">
    <property type="entry name" value="CRCB"/>
    <property type="match status" value="1"/>
</dbReference>
<evidence type="ECO:0000256" key="4">
    <source>
        <dbReference type="ARBA" id="ARBA00022989"/>
    </source>
</evidence>
<evidence type="ECO:0000256" key="10">
    <source>
        <dbReference type="RuleBase" id="RU004340"/>
    </source>
</evidence>
<proteinExistence type="inferred from homology"/>
<comment type="function">
    <text evidence="9">Fluoride-specific ion channel. Important for reducing fluoride concentration in the cell, thus reducing its toxicity.</text>
</comment>
<evidence type="ECO:0000256" key="8">
    <source>
        <dbReference type="ARBA" id="ARBA00035585"/>
    </source>
</evidence>
<evidence type="ECO:0000256" key="3">
    <source>
        <dbReference type="ARBA" id="ARBA00022692"/>
    </source>
</evidence>
<feature type="transmembrane region" description="Helical" evidence="10">
    <location>
        <begin position="125"/>
        <end position="145"/>
    </location>
</feature>
<organism evidence="11 12">
    <name type="scientific">Zhihengliuella flava</name>
    <dbReference type="NCBI Taxonomy" id="1285193"/>
    <lineage>
        <taxon>Bacteria</taxon>
        <taxon>Bacillati</taxon>
        <taxon>Actinomycetota</taxon>
        <taxon>Actinomycetes</taxon>
        <taxon>Micrococcales</taxon>
        <taxon>Micrococcaceae</taxon>
        <taxon>Zhihengliuella</taxon>
    </lineage>
</organism>
<sequence>MSNHQLRMTWPVVAAVAAAGFVGTLLRYGLSHLLGDAARPVVEAGHVQWDTLPWGTVLVNVVGCLALGWVTGWWVAAGITHGGRRRLRLAVTGGLLGSFTSFSAIAVITPGVALSGAELSDTGLSIIWTLGAALACCGAAAAGLLGGRWSHGGSRPHHDPAEPRS</sequence>
<keyword evidence="6" id="KW-0406">Ion transport</keyword>
<evidence type="ECO:0000313" key="11">
    <source>
        <dbReference type="EMBL" id="MBG6083674.1"/>
    </source>
</evidence>
<dbReference type="EMBL" id="JADOTZ010000001">
    <property type="protein sequence ID" value="MBG6083674.1"/>
    <property type="molecule type" value="Genomic_DNA"/>
</dbReference>
<comment type="subcellular location">
    <subcellularLocation>
        <location evidence="1">Cell membrane</location>
        <topology evidence="1">Multi-pass membrane protein</topology>
    </subcellularLocation>
</comment>
<evidence type="ECO:0000256" key="6">
    <source>
        <dbReference type="ARBA" id="ARBA00023303"/>
    </source>
</evidence>
<dbReference type="RefSeq" id="WP_196835089.1">
    <property type="nucleotide sequence ID" value="NZ_JADOTZ010000001.1"/>
</dbReference>
<keyword evidence="6" id="KW-0813">Transport</keyword>
<keyword evidence="4 10" id="KW-1133">Transmembrane helix</keyword>
<keyword evidence="12" id="KW-1185">Reference proteome</keyword>
<evidence type="ECO:0000256" key="7">
    <source>
        <dbReference type="ARBA" id="ARBA00035120"/>
    </source>
</evidence>
<evidence type="ECO:0000313" key="12">
    <source>
        <dbReference type="Proteomes" id="UP000625033"/>
    </source>
</evidence>
<keyword evidence="5 10" id="KW-0472">Membrane</keyword>
<dbReference type="GO" id="GO:0034220">
    <property type="term" value="P:monoatomic ion transmembrane transport"/>
    <property type="evidence" value="ECO:0007669"/>
    <property type="project" value="UniProtKB-KW"/>
</dbReference>
<feature type="transmembrane region" description="Helical" evidence="10">
    <location>
        <begin position="12"/>
        <end position="30"/>
    </location>
</feature>
<keyword evidence="6" id="KW-0407">Ion channel</keyword>
<evidence type="ECO:0000256" key="9">
    <source>
        <dbReference type="ARBA" id="ARBA00049940"/>
    </source>
</evidence>
<keyword evidence="3 10" id="KW-0812">Transmembrane</keyword>
<gene>
    <name evidence="11" type="ORF">IW252_000441</name>
</gene>
<reference evidence="11" key="1">
    <citation type="submission" date="2020-11" db="EMBL/GenBank/DDBJ databases">
        <title>Sequencing the genomes of 1000 actinobacteria strains.</title>
        <authorList>
            <person name="Klenk H.-P."/>
        </authorList>
    </citation>
    <scope>NUCLEOTIDE SEQUENCE</scope>
    <source>
        <strain evidence="11">DSM 26152</strain>
    </source>
</reference>
<comment type="catalytic activity">
    <reaction evidence="8">
        <text>fluoride(in) = fluoride(out)</text>
        <dbReference type="Rhea" id="RHEA:76159"/>
        <dbReference type="ChEBI" id="CHEBI:17051"/>
    </reaction>
    <physiologicalReaction direction="left-to-right" evidence="8">
        <dbReference type="Rhea" id="RHEA:76160"/>
    </physiologicalReaction>
</comment>
<accession>A0A931GKN5</accession>
<comment type="caution">
    <text evidence="11">The sequence shown here is derived from an EMBL/GenBank/DDBJ whole genome shotgun (WGS) entry which is preliminary data.</text>
</comment>
<evidence type="ECO:0000256" key="2">
    <source>
        <dbReference type="ARBA" id="ARBA00022475"/>
    </source>
</evidence>
<keyword evidence="2 10" id="KW-1003">Cell membrane</keyword>
<feature type="transmembrane region" description="Helical" evidence="10">
    <location>
        <begin position="89"/>
        <end position="113"/>
    </location>
</feature>
<feature type="transmembrane region" description="Helical" evidence="10">
    <location>
        <begin position="57"/>
        <end position="77"/>
    </location>
</feature>
<dbReference type="Proteomes" id="UP000625033">
    <property type="component" value="Unassembled WGS sequence"/>
</dbReference>
<dbReference type="InterPro" id="IPR003691">
    <property type="entry name" value="FluC"/>
</dbReference>
<comment type="similarity">
    <text evidence="7 10">Belongs to the fluoride channel Fluc/FEX (TC 1.A.43) family.</text>
</comment>
<dbReference type="GO" id="GO:0005886">
    <property type="term" value="C:plasma membrane"/>
    <property type="evidence" value="ECO:0007669"/>
    <property type="project" value="UniProtKB-SubCell"/>
</dbReference>
<protein>
    <recommendedName>
        <fullName evidence="10">Fluoride-specific ion channel</fullName>
    </recommendedName>
</protein>
<dbReference type="AlphaFoldDB" id="A0A931GKN5"/>
<evidence type="ECO:0000256" key="5">
    <source>
        <dbReference type="ARBA" id="ARBA00023136"/>
    </source>
</evidence>
<evidence type="ECO:0000256" key="1">
    <source>
        <dbReference type="ARBA" id="ARBA00004651"/>
    </source>
</evidence>
<name>A0A931GKN5_9MICC</name>